<name>A9WB11_CHLAA</name>
<dbReference type="EMBL" id="CP000909">
    <property type="protein sequence ID" value="ABY34792.1"/>
    <property type="molecule type" value="Genomic_DNA"/>
</dbReference>
<dbReference type="PATRIC" id="fig|324602.8.peg.1804"/>
<feature type="transmembrane region" description="Helical" evidence="1">
    <location>
        <begin position="12"/>
        <end position="30"/>
    </location>
</feature>
<dbReference type="eggNOG" id="COG4243">
    <property type="taxonomic scope" value="Bacteria"/>
</dbReference>
<feature type="transmembrane region" description="Helical" evidence="1">
    <location>
        <begin position="270"/>
        <end position="295"/>
    </location>
</feature>
<evidence type="ECO:0000313" key="3">
    <source>
        <dbReference type="Proteomes" id="UP000002008"/>
    </source>
</evidence>
<feature type="transmembrane region" description="Helical" evidence="1">
    <location>
        <begin position="335"/>
        <end position="357"/>
    </location>
</feature>
<reference evidence="3" key="1">
    <citation type="journal article" date="2011" name="BMC Genomics">
        <title>Complete genome sequence of the filamentous anoxygenic phototrophic bacterium Chloroflexus aurantiacus.</title>
        <authorList>
            <person name="Tang K.H."/>
            <person name="Barry K."/>
            <person name="Chertkov O."/>
            <person name="Dalin E."/>
            <person name="Han C.S."/>
            <person name="Hauser L.J."/>
            <person name="Honchak B.M."/>
            <person name="Karbach L.E."/>
            <person name="Land M.L."/>
            <person name="Lapidus A."/>
            <person name="Larimer F.W."/>
            <person name="Mikhailova N."/>
            <person name="Pitluck S."/>
            <person name="Pierson B.K."/>
            <person name="Blankenship R.E."/>
        </authorList>
    </citation>
    <scope>NUCLEOTIDE SEQUENCE [LARGE SCALE GENOMIC DNA]</scope>
    <source>
        <strain evidence="3">ATCC 29366 / DSM 635 / J-10-fl</strain>
    </source>
</reference>
<feature type="transmembrane region" description="Helical" evidence="1">
    <location>
        <begin position="123"/>
        <end position="141"/>
    </location>
</feature>
<dbReference type="STRING" id="324602.Caur_1573"/>
<feature type="transmembrane region" description="Helical" evidence="1">
    <location>
        <begin position="73"/>
        <end position="92"/>
    </location>
</feature>
<sequence>MTISRYAFGLRVAFAAGVMVMLVSALWAGLLRIGWALPFSPIALAALHGQLFVGGMLGTVIGLERAVAIGRPWAFAGPLLTLSGGLGLLLGLPTTLGALLISSGSFGLLIIFATLLKRQPARFLITMALGGLAWFGGNLIWLSGKPLALASLWWIGFLTLTIFGERLELGRLRQLPVHAFWSFSLSVGLIWLGLLWSLFDYVNSSRIAGLGLLGSGLWLLAYDIGRRTIRRPGLPRFSATCMLSGSAWLAIGGLLMVMVGGVYGGFPYDAILHSVFVGFVFAMIFGHAPIIIPALLKVPLRFSNWSYLPLGLLHLSLVLRMTGDLLMVIELRRWGGMLNAVSIVVFLLITAGSVLVARQQRVAVAHDQIGVQ</sequence>
<dbReference type="Proteomes" id="UP000002008">
    <property type="component" value="Chromosome"/>
</dbReference>
<protein>
    <recommendedName>
        <fullName evidence="4">NnrS family protein</fullName>
    </recommendedName>
</protein>
<organism evidence="2 3">
    <name type="scientific">Chloroflexus aurantiacus (strain ATCC 29366 / DSM 635 / J-10-fl)</name>
    <dbReference type="NCBI Taxonomy" id="324602"/>
    <lineage>
        <taxon>Bacteria</taxon>
        <taxon>Bacillati</taxon>
        <taxon>Chloroflexota</taxon>
        <taxon>Chloroflexia</taxon>
        <taxon>Chloroflexales</taxon>
        <taxon>Chloroflexineae</taxon>
        <taxon>Chloroflexaceae</taxon>
        <taxon>Chloroflexus</taxon>
    </lineage>
</organism>
<dbReference type="RefSeq" id="WP_012257446.1">
    <property type="nucleotide sequence ID" value="NC_010175.1"/>
</dbReference>
<dbReference type="HOGENOM" id="CLU_047686_0_0_0"/>
<dbReference type="KEGG" id="cau:Caur_1573"/>
<dbReference type="InParanoid" id="A9WB11"/>
<evidence type="ECO:0008006" key="4">
    <source>
        <dbReference type="Google" id="ProtNLM"/>
    </source>
</evidence>
<evidence type="ECO:0000313" key="2">
    <source>
        <dbReference type="EMBL" id="ABY34792.1"/>
    </source>
</evidence>
<feature type="transmembrane region" description="Helical" evidence="1">
    <location>
        <begin position="147"/>
        <end position="167"/>
    </location>
</feature>
<dbReference type="EnsemblBacteria" id="ABY34792">
    <property type="protein sequence ID" value="ABY34792"/>
    <property type="gene ID" value="Caur_1573"/>
</dbReference>
<feature type="transmembrane region" description="Helical" evidence="1">
    <location>
        <begin position="205"/>
        <end position="225"/>
    </location>
</feature>
<feature type="transmembrane region" description="Helical" evidence="1">
    <location>
        <begin position="98"/>
        <end position="116"/>
    </location>
</feature>
<feature type="transmembrane region" description="Helical" evidence="1">
    <location>
        <begin position="237"/>
        <end position="264"/>
    </location>
</feature>
<keyword evidence="1" id="KW-0812">Transmembrane</keyword>
<gene>
    <name evidence="2" type="ordered locus">Caur_1573</name>
</gene>
<keyword evidence="3" id="KW-1185">Reference proteome</keyword>
<evidence type="ECO:0000256" key="1">
    <source>
        <dbReference type="SAM" id="Phobius"/>
    </source>
</evidence>
<proteinExistence type="predicted"/>
<feature type="transmembrane region" description="Helical" evidence="1">
    <location>
        <begin position="179"/>
        <end position="199"/>
    </location>
</feature>
<dbReference type="AlphaFoldDB" id="A9WB11"/>
<feature type="transmembrane region" description="Helical" evidence="1">
    <location>
        <begin position="42"/>
        <end position="61"/>
    </location>
</feature>
<keyword evidence="1" id="KW-1133">Transmembrane helix</keyword>
<feature type="transmembrane region" description="Helical" evidence="1">
    <location>
        <begin position="307"/>
        <end position="329"/>
    </location>
</feature>
<accession>A9WB11</accession>
<keyword evidence="1" id="KW-0472">Membrane</keyword>